<feature type="region of interest" description="Disordered" evidence="1">
    <location>
        <begin position="912"/>
        <end position="949"/>
    </location>
</feature>
<feature type="region of interest" description="Disordered" evidence="1">
    <location>
        <begin position="1"/>
        <end position="33"/>
    </location>
</feature>
<gene>
    <name evidence="3" type="ORF">C8F04DRAFT_1272805</name>
</gene>
<dbReference type="Proteomes" id="UP001218188">
    <property type="component" value="Unassembled WGS sequence"/>
</dbReference>
<protein>
    <recommendedName>
        <fullName evidence="2">CxC2-like cysteine cluster KDZ transposase-associated domain-containing protein</fullName>
    </recommendedName>
</protein>
<feature type="region of interest" description="Disordered" evidence="1">
    <location>
        <begin position="1024"/>
        <end position="1076"/>
    </location>
</feature>
<reference evidence="3" key="1">
    <citation type="submission" date="2023-03" db="EMBL/GenBank/DDBJ databases">
        <title>Massive genome expansion in bonnet fungi (Mycena s.s.) driven by repeated elements and novel gene families across ecological guilds.</title>
        <authorList>
            <consortium name="Lawrence Berkeley National Laboratory"/>
            <person name="Harder C.B."/>
            <person name="Miyauchi S."/>
            <person name="Viragh M."/>
            <person name="Kuo A."/>
            <person name="Thoen E."/>
            <person name="Andreopoulos B."/>
            <person name="Lu D."/>
            <person name="Skrede I."/>
            <person name="Drula E."/>
            <person name="Henrissat B."/>
            <person name="Morin E."/>
            <person name="Kohler A."/>
            <person name="Barry K."/>
            <person name="LaButti K."/>
            <person name="Morin E."/>
            <person name="Salamov A."/>
            <person name="Lipzen A."/>
            <person name="Mereny Z."/>
            <person name="Hegedus B."/>
            <person name="Baldrian P."/>
            <person name="Stursova M."/>
            <person name="Weitz H."/>
            <person name="Taylor A."/>
            <person name="Grigoriev I.V."/>
            <person name="Nagy L.G."/>
            <person name="Martin F."/>
            <person name="Kauserud H."/>
        </authorList>
    </citation>
    <scope>NUCLEOTIDE SEQUENCE</scope>
    <source>
        <strain evidence="3">CBHHK200</strain>
    </source>
</reference>
<dbReference type="CDD" id="cd19757">
    <property type="entry name" value="Bbox1"/>
    <property type="match status" value="1"/>
</dbReference>
<evidence type="ECO:0000256" key="1">
    <source>
        <dbReference type="SAM" id="MobiDB-lite"/>
    </source>
</evidence>
<dbReference type="Pfam" id="PF18758">
    <property type="entry name" value="KDZ"/>
    <property type="match status" value="1"/>
</dbReference>
<dbReference type="Pfam" id="PF18803">
    <property type="entry name" value="CxC2"/>
    <property type="match status" value="1"/>
</dbReference>
<evidence type="ECO:0000313" key="3">
    <source>
        <dbReference type="EMBL" id="KAJ7022257.1"/>
    </source>
</evidence>
<dbReference type="PANTHER" id="PTHR33096:SF1">
    <property type="entry name" value="CXC1-LIKE CYSTEINE CLUSTER ASSOCIATED WITH KDZ TRANSPOSASES DOMAIN-CONTAINING PROTEIN"/>
    <property type="match status" value="1"/>
</dbReference>
<keyword evidence="4" id="KW-1185">Reference proteome</keyword>
<comment type="caution">
    <text evidence="3">The sequence shown here is derived from an EMBL/GenBank/DDBJ whole genome shotgun (WGS) entry which is preliminary data.</text>
</comment>
<dbReference type="InterPro" id="IPR040521">
    <property type="entry name" value="KDZ"/>
</dbReference>
<sequence>MPPKKRRYDLDLPKEAPSASGSTAHAPSGTIRGAGILTEITRIRTDGSVVHESRMAAVPASTHTKENEPLWLLPDQPGQASAPHDAPLYDLYEQQEQFDDGAAFLDDAPREMRESDYPLAGWVKDERDNALREMLRAEGRGDHHDYTICQHCKTPEATATYRCEECLRGGEILCRACMVSTHAPNPLHRIEMWAGEFFEPTTLKSLALRIQLGHWQPGDRRCAAPDAAAGEVFVIVDNHAVHEVFLDFCGCGLGGSKVRQLMRAGLYPATGTNPRTAASFSVMRRFHLVSLESKISIYEFYHSLARGTNNTGVEPLAKDRYHEFLRMTREWRHLQLLKRSGRGHDPTGAMGTGPGECALLCPACPHPGKNLPEDWKNGAEGKQWVFFEQQWMPPDRALLQEADPGLHSGWAFFCEVSAYMAHLADHWDKPQDRSTCVAHDAVDKPDREARGTASSGIGAVDCARHNMKRPNAVGDLQFGERYINMDYMFFRSIAGTDLVEFFVSYDIACQWHKNIWGRMEDYDVKLKYLPTGKFMTFLVPKFHLPAHIEACNLQYSFNLTRNVGQTDGKALERGWANANPLASSTKEMGPGARRDALDDHFNDWNYKKVIAFENGGRGTADGREEGGAGRDGVIAGAGGSGFGGGPGGGVDEDGRGLGKEPEKPNPFETVNKNDHLAQVLHDLAVEAAEREAKGKGVEGAVMEDMHITEMIAMGLQLEEQQRTLAHDSVAVGLHPTVNQRRAMVERTSKLRRKILGWIDIQNGFFPSVKVLRAKEDEARARIARTQPIPGLHVYEIKLWLPSAMAKRPGSMSTMTALQKEAVGYEYRLRIGEATEALDEIRAQLLVRSRLYKGKDANARGVRENMRSQAALDNLNNRVRQRANGLGEDATAVAGGRCARDASGDLWRSGAAAWGQGKGEAEEEEVKARRGAGGDVVDLGGPGRSREPSGTLRIEWAKARARAMRWTEEVDLLEEEMRRIQQFLTWRAGWWLERADGHQREDGPQREGDFAAKWAHLPELVRKGRVGELDPVAGGTAGAMHDDDSDGSSSKSGDGSDDGARPVPRSSKVLVDPLYLD</sequence>
<evidence type="ECO:0000313" key="4">
    <source>
        <dbReference type="Proteomes" id="UP001218188"/>
    </source>
</evidence>
<name>A0AAD6SB40_9AGAR</name>
<organism evidence="3 4">
    <name type="scientific">Mycena alexandri</name>
    <dbReference type="NCBI Taxonomy" id="1745969"/>
    <lineage>
        <taxon>Eukaryota</taxon>
        <taxon>Fungi</taxon>
        <taxon>Dikarya</taxon>
        <taxon>Basidiomycota</taxon>
        <taxon>Agaricomycotina</taxon>
        <taxon>Agaricomycetes</taxon>
        <taxon>Agaricomycetidae</taxon>
        <taxon>Agaricales</taxon>
        <taxon>Marasmiineae</taxon>
        <taxon>Mycenaceae</taxon>
        <taxon>Mycena</taxon>
    </lineage>
</organism>
<dbReference type="PANTHER" id="PTHR33096">
    <property type="entry name" value="CXC2 DOMAIN-CONTAINING PROTEIN"/>
    <property type="match status" value="1"/>
</dbReference>
<dbReference type="EMBL" id="JARJCM010000213">
    <property type="protein sequence ID" value="KAJ7022257.1"/>
    <property type="molecule type" value="Genomic_DNA"/>
</dbReference>
<feature type="compositionally biased region" description="Basic and acidic residues" evidence="1">
    <location>
        <begin position="652"/>
        <end position="664"/>
    </location>
</feature>
<proteinExistence type="predicted"/>
<dbReference type="AlphaFoldDB" id="A0AAD6SB40"/>
<feature type="domain" description="CxC2-like cysteine cluster KDZ transposase-associated" evidence="2">
    <location>
        <begin position="203"/>
        <end position="312"/>
    </location>
</feature>
<feature type="region of interest" description="Disordered" evidence="1">
    <location>
        <begin position="634"/>
        <end position="664"/>
    </location>
</feature>
<dbReference type="InterPro" id="IPR041457">
    <property type="entry name" value="CxC2_KDZ-assoc"/>
</dbReference>
<feature type="compositionally biased region" description="Gly residues" evidence="1">
    <location>
        <begin position="635"/>
        <end position="649"/>
    </location>
</feature>
<evidence type="ECO:0000259" key="2">
    <source>
        <dbReference type="Pfam" id="PF18803"/>
    </source>
</evidence>
<accession>A0AAD6SB40</accession>